<evidence type="ECO:0000256" key="3">
    <source>
        <dbReference type="ARBA" id="ARBA00022475"/>
    </source>
</evidence>
<comment type="caution">
    <text evidence="9">The sequence shown here is derived from an EMBL/GenBank/DDBJ whole genome shotgun (WGS) entry which is preliminary data.</text>
</comment>
<evidence type="ECO:0000313" key="10">
    <source>
        <dbReference type="Proteomes" id="UP000477750"/>
    </source>
</evidence>
<dbReference type="InterPro" id="IPR003593">
    <property type="entry name" value="AAA+_ATPase"/>
</dbReference>
<dbReference type="AlphaFoldDB" id="A0A6L5GE30"/>
<dbReference type="SMART" id="SM00382">
    <property type="entry name" value="AAA"/>
    <property type="match status" value="1"/>
</dbReference>
<keyword evidence="6" id="KW-0406">Ion transport</keyword>
<keyword evidence="2" id="KW-0813">Transport</keyword>
<feature type="domain" description="AAA+ ATPase" evidence="8">
    <location>
        <begin position="40"/>
        <end position="220"/>
    </location>
</feature>
<dbReference type="InterPro" id="IPR051535">
    <property type="entry name" value="Siderophore_ABC-ATPase"/>
</dbReference>
<dbReference type="RefSeq" id="WP_153026851.1">
    <property type="nucleotide sequence ID" value="NZ_WIAO01000028.1"/>
</dbReference>
<dbReference type="PANTHER" id="PTHR42771">
    <property type="entry name" value="IRON(3+)-HYDROXAMATE IMPORT ATP-BINDING PROTEIN FHUC"/>
    <property type="match status" value="1"/>
</dbReference>
<dbReference type="GO" id="GO:0006302">
    <property type="term" value="P:double-strand break repair"/>
    <property type="evidence" value="ECO:0007669"/>
    <property type="project" value="InterPro"/>
</dbReference>
<dbReference type="InterPro" id="IPR003959">
    <property type="entry name" value="ATPase_AAA_core"/>
</dbReference>
<dbReference type="Pfam" id="PF13476">
    <property type="entry name" value="AAA_23"/>
    <property type="match status" value="1"/>
</dbReference>
<dbReference type="GO" id="GO:0005886">
    <property type="term" value="C:plasma membrane"/>
    <property type="evidence" value="ECO:0007669"/>
    <property type="project" value="UniProtKB-SubCell"/>
</dbReference>
<proteinExistence type="predicted"/>
<dbReference type="EMBL" id="WIAO01000028">
    <property type="protein sequence ID" value="MQM27723.1"/>
    <property type="molecule type" value="Genomic_DNA"/>
</dbReference>
<evidence type="ECO:0000256" key="2">
    <source>
        <dbReference type="ARBA" id="ARBA00022448"/>
    </source>
</evidence>
<protein>
    <submittedName>
        <fullName evidence="9">AAA family ATPase</fullName>
    </submittedName>
</protein>
<keyword evidence="10" id="KW-1185">Reference proteome</keyword>
<keyword evidence="5" id="KW-0408">Iron</keyword>
<accession>A0A6L5GE30</accession>
<dbReference type="Gene3D" id="3.40.50.300">
    <property type="entry name" value="P-loop containing nucleotide triphosphate hydrolases"/>
    <property type="match status" value="2"/>
</dbReference>
<dbReference type="Proteomes" id="UP000477750">
    <property type="component" value="Unassembled WGS sequence"/>
</dbReference>
<reference evidence="9 10" key="1">
    <citation type="submission" date="2019-10" db="EMBL/GenBank/DDBJ databases">
        <title>Glycomyces albidus sp. nov., a novel actinomycete isolated from rhizosphere soil of wheat (Triticum aestivum L.).</title>
        <authorList>
            <person name="Qian L."/>
        </authorList>
    </citation>
    <scope>NUCLEOTIDE SEQUENCE [LARGE SCALE GENOMIC DNA]</scope>
    <source>
        <strain evidence="9 10">NEAU-7082</strain>
    </source>
</reference>
<evidence type="ECO:0000259" key="8">
    <source>
        <dbReference type="SMART" id="SM00382"/>
    </source>
</evidence>
<dbReference type="InterPro" id="IPR038729">
    <property type="entry name" value="Rad50/SbcC_AAA"/>
</dbReference>
<organism evidence="9 10">
    <name type="scientific">Glycomyces albidus</name>
    <dbReference type="NCBI Taxonomy" id="2656774"/>
    <lineage>
        <taxon>Bacteria</taxon>
        <taxon>Bacillati</taxon>
        <taxon>Actinomycetota</taxon>
        <taxon>Actinomycetes</taxon>
        <taxon>Glycomycetales</taxon>
        <taxon>Glycomycetaceae</taxon>
        <taxon>Glycomyces</taxon>
    </lineage>
</organism>
<dbReference type="GO" id="GO:0016887">
    <property type="term" value="F:ATP hydrolysis activity"/>
    <property type="evidence" value="ECO:0007669"/>
    <property type="project" value="InterPro"/>
</dbReference>
<keyword evidence="3" id="KW-1003">Cell membrane</keyword>
<evidence type="ECO:0000256" key="6">
    <source>
        <dbReference type="ARBA" id="ARBA00023065"/>
    </source>
</evidence>
<evidence type="ECO:0000256" key="5">
    <source>
        <dbReference type="ARBA" id="ARBA00023004"/>
    </source>
</evidence>
<dbReference type="SUPFAM" id="SSF52540">
    <property type="entry name" value="P-loop containing nucleoside triphosphate hydrolases"/>
    <property type="match status" value="1"/>
</dbReference>
<evidence type="ECO:0000256" key="4">
    <source>
        <dbReference type="ARBA" id="ARBA00022496"/>
    </source>
</evidence>
<keyword evidence="4" id="KW-0410">Iron transport</keyword>
<comment type="subcellular location">
    <subcellularLocation>
        <location evidence="1">Cell membrane</location>
        <topology evidence="1">Peripheral membrane protein</topology>
    </subcellularLocation>
</comment>
<evidence type="ECO:0000313" key="9">
    <source>
        <dbReference type="EMBL" id="MQM27723.1"/>
    </source>
</evidence>
<sequence length="247" mass="26513">MPRKRTEPFLRAVRAEGLPERGWPWELPAVRALESGLDLDAPVVMLCGDNGTGKSTIVEALAAELGINVEGGSRNFRFATRETATPLAEHLVVVRRAGPRPVDSFFLRAETYFNVATEVERLGGPLDAYGGVSAHERSHGEGFLDLATHRFRPGGLYLLDEPESALSVHGCLALLAVIADLAASGAQFIVATHSPILLACPGALRYETGADGVAPVGYDEAGPVRLTRDFLDDPQRFLHHLLAGGDR</sequence>
<evidence type="ECO:0000256" key="1">
    <source>
        <dbReference type="ARBA" id="ARBA00004202"/>
    </source>
</evidence>
<dbReference type="Pfam" id="PF13304">
    <property type="entry name" value="AAA_21"/>
    <property type="match status" value="1"/>
</dbReference>
<dbReference type="InterPro" id="IPR027417">
    <property type="entry name" value="P-loop_NTPase"/>
</dbReference>
<gene>
    <name evidence="9" type="ORF">GFD30_19445</name>
</gene>
<dbReference type="PANTHER" id="PTHR42771:SF2">
    <property type="entry name" value="IRON(3+)-HYDROXAMATE IMPORT ATP-BINDING PROTEIN FHUC"/>
    <property type="match status" value="1"/>
</dbReference>
<name>A0A6L5GE30_9ACTN</name>
<dbReference type="GO" id="GO:0006826">
    <property type="term" value="P:iron ion transport"/>
    <property type="evidence" value="ECO:0007669"/>
    <property type="project" value="UniProtKB-KW"/>
</dbReference>
<keyword evidence="7" id="KW-0472">Membrane</keyword>
<evidence type="ECO:0000256" key="7">
    <source>
        <dbReference type="ARBA" id="ARBA00023136"/>
    </source>
</evidence>
<dbReference type="GO" id="GO:0005524">
    <property type="term" value="F:ATP binding"/>
    <property type="evidence" value="ECO:0007669"/>
    <property type="project" value="InterPro"/>
</dbReference>